<dbReference type="SUPFAM" id="SSF142877">
    <property type="entry name" value="EndoU-like"/>
    <property type="match status" value="1"/>
</dbReference>
<dbReference type="AlphaFoldDB" id="A0A915DSZ7"/>
<keyword evidence="1" id="KW-0378">Hydrolase</keyword>
<dbReference type="InterPro" id="IPR037227">
    <property type="entry name" value="EndoU-like"/>
</dbReference>
<dbReference type="GO" id="GO:0004521">
    <property type="term" value="F:RNA endonuclease activity"/>
    <property type="evidence" value="ECO:0007669"/>
    <property type="project" value="InterPro"/>
</dbReference>
<keyword evidence="4" id="KW-1185">Reference proteome</keyword>
<dbReference type="GO" id="GO:0016787">
    <property type="term" value="F:hydrolase activity"/>
    <property type="evidence" value="ECO:0007669"/>
    <property type="project" value="UniProtKB-KW"/>
</dbReference>
<dbReference type="Proteomes" id="UP000887574">
    <property type="component" value="Unplaced"/>
</dbReference>
<dbReference type="Pfam" id="PF09412">
    <property type="entry name" value="XendoU"/>
    <property type="match status" value="1"/>
</dbReference>
<dbReference type="InterPro" id="IPR018998">
    <property type="entry name" value="EndoU_C"/>
</dbReference>
<proteinExistence type="predicted"/>
<evidence type="ECO:0000256" key="1">
    <source>
        <dbReference type="ARBA" id="ARBA00022801"/>
    </source>
</evidence>
<name>A0A915DSZ7_9BILA</name>
<feature type="compositionally biased region" description="Basic and acidic residues" evidence="2">
    <location>
        <begin position="213"/>
        <end position="228"/>
    </location>
</feature>
<organism evidence="4 5">
    <name type="scientific">Ditylenchus dipsaci</name>
    <dbReference type="NCBI Taxonomy" id="166011"/>
    <lineage>
        <taxon>Eukaryota</taxon>
        <taxon>Metazoa</taxon>
        <taxon>Ecdysozoa</taxon>
        <taxon>Nematoda</taxon>
        <taxon>Chromadorea</taxon>
        <taxon>Rhabditida</taxon>
        <taxon>Tylenchina</taxon>
        <taxon>Tylenchomorpha</taxon>
        <taxon>Sphaerularioidea</taxon>
        <taxon>Anguinidae</taxon>
        <taxon>Anguininae</taxon>
        <taxon>Ditylenchus</taxon>
    </lineage>
</organism>
<reference evidence="5" key="1">
    <citation type="submission" date="2022-11" db="UniProtKB">
        <authorList>
            <consortium name="WormBaseParasite"/>
        </authorList>
    </citation>
    <scope>IDENTIFICATION</scope>
</reference>
<feature type="domain" description="EndoU" evidence="3">
    <location>
        <begin position="81"/>
        <end position="171"/>
    </location>
</feature>
<dbReference type="WBParaSite" id="jg22839">
    <property type="protein sequence ID" value="jg22839"/>
    <property type="gene ID" value="jg22839"/>
</dbReference>
<accession>A0A915DSZ7</accession>
<sequence>MFTDHQGSLGCVNGSIANYLGYRCHFLIGSFDNTANAFAKSLVKSRKLEVSQLLSQLASSDINAFHDSNDQIANGKSVLSSSSAVIGKVSLEQLTYAAIKSLCSFYHTAEHDQNANRPLSFSQKKASENNFLELVSHTTLFQSAIQFLQSKNVLSNDQLEAKSQLQELWFTGKGFQNYFCKLQNGPLTSSTQQKVYWLNSYSVTGRDGINQESKTRDQFPKVSQDRRQAQLVHTRP</sequence>
<evidence type="ECO:0000313" key="5">
    <source>
        <dbReference type="WBParaSite" id="jg22839"/>
    </source>
</evidence>
<evidence type="ECO:0000256" key="2">
    <source>
        <dbReference type="SAM" id="MobiDB-lite"/>
    </source>
</evidence>
<feature type="region of interest" description="Disordered" evidence="2">
    <location>
        <begin position="208"/>
        <end position="236"/>
    </location>
</feature>
<protein>
    <submittedName>
        <fullName evidence="5">EndoU domain-containing protein</fullName>
    </submittedName>
</protein>
<evidence type="ECO:0000259" key="3">
    <source>
        <dbReference type="Pfam" id="PF09412"/>
    </source>
</evidence>
<evidence type="ECO:0000313" key="4">
    <source>
        <dbReference type="Proteomes" id="UP000887574"/>
    </source>
</evidence>